<gene>
    <name evidence="1" type="ORF">Cgig2_006456</name>
</gene>
<sequence length="271" mass="31299">MDVNQGGTQHWSLMITYASPNKMLRQSLWADLREYGRTCNKPWLVAGDFNKTRNTEERFNCSDDLAGRYNNFNLWIQNNHLIDLGFSGPRYTWTRGTTVETRKYALTCIICSKIDQTHFIAHLPTRPHPAPSNYAALSILNGLVGAYPLWKNGISRCLEIYSIEGRKSGLDLRASKSYCNGHCDVDMYQSKTDALNAWRGILENMQFLKKGMRTKISNGHKTLFWYHNWDAVKDIPPNIQDNTVIEIWDIHAGWKWNLIVDLLPEMTLKKL</sequence>
<protein>
    <recommendedName>
        <fullName evidence="3">Endonuclease/exonuclease/phosphatase domain-containing protein</fullName>
    </recommendedName>
</protein>
<keyword evidence="2" id="KW-1185">Reference proteome</keyword>
<dbReference type="EMBL" id="JAKOGI010000860">
    <property type="protein sequence ID" value="KAJ8429765.1"/>
    <property type="molecule type" value="Genomic_DNA"/>
</dbReference>
<evidence type="ECO:0000313" key="1">
    <source>
        <dbReference type="EMBL" id="KAJ8429765.1"/>
    </source>
</evidence>
<dbReference type="Gene3D" id="3.60.10.10">
    <property type="entry name" value="Endonuclease/exonuclease/phosphatase"/>
    <property type="match status" value="1"/>
</dbReference>
<dbReference type="PANTHER" id="PTHR35218">
    <property type="entry name" value="RNASE H DOMAIN-CONTAINING PROTEIN"/>
    <property type="match status" value="1"/>
</dbReference>
<reference evidence="1" key="1">
    <citation type="submission" date="2022-04" db="EMBL/GenBank/DDBJ databases">
        <title>Carnegiea gigantea Genome sequencing and assembly v2.</title>
        <authorList>
            <person name="Copetti D."/>
            <person name="Sanderson M.J."/>
            <person name="Burquez A."/>
            <person name="Wojciechowski M.F."/>
        </authorList>
    </citation>
    <scope>NUCLEOTIDE SEQUENCE</scope>
    <source>
        <strain evidence="1">SGP5-SGP5p</strain>
        <tissue evidence="1">Aerial part</tissue>
    </source>
</reference>
<organism evidence="1 2">
    <name type="scientific">Carnegiea gigantea</name>
    <dbReference type="NCBI Taxonomy" id="171969"/>
    <lineage>
        <taxon>Eukaryota</taxon>
        <taxon>Viridiplantae</taxon>
        <taxon>Streptophyta</taxon>
        <taxon>Embryophyta</taxon>
        <taxon>Tracheophyta</taxon>
        <taxon>Spermatophyta</taxon>
        <taxon>Magnoliopsida</taxon>
        <taxon>eudicotyledons</taxon>
        <taxon>Gunneridae</taxon>
        <taxon>Pentapetalae</taxon>
        <taxon>Caryophyllales</taxon>
        <taxon>Cactineae</taxon>
        <taxon>Cactaceae</taxon>
        <taxon>Cactoideae</taxon>
        <taxon>Echinocereeae</taxon>
        <taxon>Carnegiea</taxon>
    </lineage>
</organism>
<evidence type="ECO:0008006" key="3">
    <source>
        <dbReference type="Google" id="ProtNLM"/>
    </source>
</evidence>
<dbReference type="OrthoDB" id="1057270at2759"/>
<dbReference type="Proteomes" id="UP001153076">
    <property type="component" value="Unassembled WGS sequence"/>
</dbReference>
<evidence type="ECO:0000313" key="2">
    <source>
        <dbReference type="Proteomes" id="UP001153076"/>
    </source>
</evidence>
<comment type="caution">
    <text evidence="1">The sequence shown here is derived from an EMBL/GenBank/DDBJ whole genome shotgun (WGS) entry which is preliminary data.</text>
</comment>
<accession>A0A9Q1Q634</accession>
<dbReference type="InterPro" id="IPR036691">
    <property type="entry name" value="Endo/exonu/phosph_ase_sf"/>
</dbReference>
<dbReference type="AlphaFoldDB" id="A0A9Q1Q634"/>
<name>A0A9Q1Q634_9CARY</name>
<dbReference type="SUPFAM" id="SSF56219">
    <property type="entry name" value="DNase I-like"/>
    <property type="match status" value="1"/>
</dbReference>
<dbReference type="PANTHER" id="PTHR35218:SF8">
    <property type="entry name" value="ENDONUCLEASE_EXONUCLEASE_PHOSPHATASE"/>
    <property type="match status" value="1"/>
</dbReference>
<proteinExistence type="predicted"/>